<evidence type="ECO:0000313" key="2">
    <source>
        <dbReference type="EMBL" id="AFO52483.1"/>
    </source>
</evidence>
<reference evidence="3" key="2">
    <citation type="submission" date="2012-07" db="EMBL/GenBank/DDBJ databases">
        <title>Complete genome sequence of 'Candidatus Mycoplasma haemolamae'.</title>
        <authorList>
            <person name="Guimaraes A.M.S."/>
            <person name="Toth B."/>
            <person name="Santos A.P."/>
            <person name="Nascimento N.C."/>
            <person name="Sojka J.E."/>
            <person name="Messick J.B."/>
        </authorList>
    </citation>
    <scope>NUCLEOTIDE SEQUENCE [LARGE SCALE GENOMIC DNA]</scope>
    <source>
        <strain evidence="3">Purdue</strain>
    </source>
</reference>
<dbReference type="Proteomes" id="UP000006502">
    <property type="component" value="Chromosome"/>
</dbReference>
<dbReference type="OrthoDB" id="397723at2"/>
<dbReference type="AlphaFoldDB" id="I7BKQ3"/>
<evidence type="ECO:0000313" key="3">
    <source>
        <dbReference type="Proteomes" id="UP000006502"/>
    </source>
</evidence>
<gene>
    <name evidence="2" type="ordered locus">MHLP_04515</name>
</gene>
<dbReference type="EMBL" id="CP003731">
    <property type="protein sequence ID" value="AFO52483.1"/>
    <property type="molecule type" value="Genomic_DNA"/>
</dbReference>
<sequence>MNYLYFSKKLNLFSGYLNLLSSISWVALMAAVGYYHFLVLNDPSKEYYYSALPNKSFIQNVFENLKQRTPVTSVQAANGYAWAFIAENGYASFFSLLLGNGLSYWSLIQPVFITSILSTSLNLGMSGIALFCCFKARDLNYLVSSLGNIFVPVYGGLLTLKIHNKVRAIDFQELRFKKPVLPGQLARFRTRLVLNKLFAESVIPA</sequence>
<keyword evidence="1" id="KW-0472">Membrane</keyword>
<organism evidence="2 3">
    <name type="scientific">Mycoplasma haematolamae (strain Purdue)</name>
    <dbReference type="NCBI Taxonomy" id="1212765"/>
    <lineage>
        <taxon>Bacteria</taxon>
        <taxon>Bacillati</taxon>
        <taxon>Mycoplasmatota</taxon>
        <taxon>Mollicutes</taxon>
        <taxon>Mycoplasmataceae</taxon>
        <taxon>Mycoplasma</taxon>
    </lineage>
</organism>
<feature type="transmembrane region" description="Helical" evidence="1">
    <location>
        <begin position="141"/>
        <end position="160"/>
    </location>
</feature>
<accession>I7BKQ3</accession>
<feature type="transmembrane region" description="Helical" evidence="1">
    <location>
        <begin position="12"/>
        <end position="37"/>
    </location>
</feature>
<dbReference type="STRING" id="1212765.MHLP_04515"/>
<keyword evidence="1" id="KW-0812">Transmembrane</keyword>
<dbReference type="KEGG" id="mhl:MHLP_04515"/>
<keyword evidence="3" id="KW-1185">Reference proteome</keyword>
<reference evidence="2 3" key="1">
    <citation type="journal article" date="2012" name="J. Bacteriol.">
        <title>Genome Sequence of "Candidatus Mycoplasma haemolamae" Strain Purdue, a Red Blood Cell Pathogen of Alpacas (Vicugna pacos) and Llamas (Lama glama).</title>
        <authorList>
            <person name="Guimaraes A.M."/>
            <person name="Toth B."/>
            <person name="Santos A.P."/>
            <person name="do Nascimento N.C."/>
            <person name="Kritchevsky J.E."/>
            <person name="Messick J.B."/>
        </authorList>
    </citation>
    <scope>NUCLEOTIDE SEQUENCE [LARGE SCALE GENOMIC DNA]</scope>
    <source>
        <strain evidence="2 3">Purdue</strain>
    </source>
</reference>
<dbReference type="HOGENOM" id="CLU_1314286_0_0_14"/>
<keyword evidence="1" id="KW-1133">Transmembrane helix</keyword>
<proteinExistence type="predicted"/>
<protein>
    <submittedName>
        <fullName evidence="2">Uncharacterized protein</fullName>
    </submittedName>
</protein>
<name>I7BKQ3_MYCHA</name>
<dbReference type="PATRIC" id="fig|1212765.3.peg.1025"/>
<evidence type="ECO:0000256" key="1">
    <source>
        <dbReference type="SAM" id="Phobius"/>
    </source>
</evidence>
<feature type="transmembrane region" description="Helical" evidence="1">
    <location>
        <begin position="111"/>
        <end position="129"/>
    </location>
</feature>